<dbReference type="STRING" id="644352.J3PC45"/>
<evidence type="ECO:0000256" key="4">
    <source>
        <dbReference type="RuleBase" id="RU361185"/>
    </source>
</evidence>
<dbReference type="GO" id="GO:0006491">
    <property type="term" value="P:N-glycan processing"/>
    <property type="evidence" value="ECO:0007669"/>
    <property type="project" value="TreeGrafter"/>
</dbReference>
<keyword evidence="4" id="KW-0326">Glycosidase</keyword>
<evidence type="ECO:0000259" key="6">
    <source>
        <dbReference type="Pfam" id="PF01055"/>
    </source>
</evidence>
<dbReference type="EMBL" id="GL385400">
    <property type="protein sequence ID" value="EJT71815.1"/>
    <property type="molecule type" value="Genomic_DNA"/>
</dbReference>
<evidence type="ECO:0000256" key="5">
    <source>
        <dbReference type="SAM" id="MobiDB-lite"/>
    </source>
</evidence>
<reference evidence="10" key="1">
    <citation type="submission" date="2010-07" db="EMBL/GenBank/DDBJ databases">
        <title>The genome sequence of Gaeumannomyces graminis var. tritici strain R3-111a-1.</title>
        <authorList>
            <consortium name="The Broad Institute Genome Sequencing Platform"/>
            <person name="Ma L.-J."/>
            <person name="Dead R."/>
            <person name="Young S."/>
            <person name="Zeng Q."/>
            <person name="Koehrsen M."/>
            <person name="Alvarado L."/>
            <person name="Berlin A."/>
            <person name="Chapman S.B."/>
            <person name="Chen Z."/>
            <person name="Freedman E."/>
            <person name="Gellesch M."/>
            <person name="Goldberg J."/>
            <person name="Griggs A."/>
            <person name="Gujja S."/>
            <person name="Heilman E.R."/>
            <person name="Heiman D."/>
            <person name="Hepburn T."/>
            <person name="Howarth C."/>
            <person name="Jen D."/>
            <person name="Larson L."/>
            <person name="Mehta T."/>
            <person name="Neiman D."/>
            <person name="Pearson M."/>
            <person name="Roberts A."/>
            <person name="Saif S."/>
            <person name="Shea T."/>
            <person name="Shenoy N."/>
            <person name="Sisk P."/>
            <person name="Stolte C."/>
            <person name="Sykes S."/>
            <person name="Walk T."/>
            <person name="White J."/>
            <person name="Yandava C."/>
            <person name="Haas B."/>
            <person name="Nusbaum C."/>
            <person name="Birren B."/>
        </authorList>
    </citation>
    <scope>NUCLEOTIDE SEQUENCE [LARGE SCALE GENOMIC DNA]</scope>
    <source>
        <strain evidence="10">R3-111a-1</strain>
    </source>
</reference>
<comment type="catalytic activity">
    <reaction evidence="1">
        <text>Hydrolysis of terminal, non-reducing (1-&gt;4)-linked alpha-D-glucose residues with release of alpha-D-glucose.</text>
        <dbReference type="EC" id="3.2.1.20"/>
    </reaction>
</comment>
<keyword evidence="10" id="KW-1185">Reference proteome</keyword>
<dbReference type="OrthoDB" id="1334205at2759"/>
<evidence type="ECO:0000313" key="9">
    <source>
        <dbReference type="EnsemblFungi" id="EJT71815"/>
    </source>
</evidence>
<evidence type="ECO:0000259" key="7">
    <source>
        <dbReference type="Pfam" id="PF21365"/>
    </source>
</evidence>
<dbReference type="eggNOG" id="KOG1065">
    <property type="taxonomic scope" value="Eukaryota"/>
</dbReference>
<evidence type="ECO:0000313" key="8">
    <source>
        <dbReference type="EMBL" id="EJT71815.1"/>
    </source>
</evidence>
<proteinExistence type="inferred from homology"/>
<evidence type="ECO:0000256" key="3">
    <source>
        <dbReference type="ARBA" id="ARBA00012741"/>
    </source>
</evidence>
<dbReference type="SUPFAM" id="SSF51011">
    <property type="entry name" value="Glycosyl hydrolase domain"/>
    <property type="match status" value="1"/>
</dbReference>
<evidence type="ECO:0000256" key="1">
    <source>
        <dbReference type="ARBA" id="ARBA00001657"/>
    </source>
</evidence>
<feature type="domain" description="Glycoside hydrolase family 31 TIM barrel" evidence="6">
    <location>
        <begin position="181"/>
        <end position="502"/>
    </location>
</feature>
<dbReference type="EnsemblFungi" id="EJT71815">
    <property type="protein sequence ID" value="EJT71815"/>
    <property type="gene ID" value="GGTG_11068"/>
</dbReference>
<reference evidence="9" key="4">
    <citation type="journal article" date="2015" name="G3 (Bethesda)">
        <title>Genome sequences of three phytopathogenic species of the Magnaporthaceae family of fungi.</title>
        <authorList>
            <person name="Okagaki L.H."/>
            <person name="Nunes C.C."/>
            <person name="Sailsbery J."/>
            <person name="Clay B."/>
            <person name="Brown D."/>
            <person name="John T."/>
            <person name="Oh Y."/>
            <person name="Young N."/>
            <person name="Fitzgerald M."/>
            <person name="Haas B.J."/>
            <person name="Zeng Q."/>
            <person name="Young S."/>
            <person name="Adiconis X."/>
            <person name="Fan L."/>
            <person name="Levin J.Z."/>
            <person name="Mitchell T.K."/>
            <person name="Okubara P.A."/>
            <person name="Farman M.L."/>
            <person name="Kohn L.M."/>
            <person name="Birren B."/>
            <person name="Ma L.-J."/>
            <person name="Dean R.A."/>
        </authorList>
    </citation>
    <scope>NUCLEOTIDE SEQUENCE</scope>
    <source>
        <strain evidence="9">R3-111a-1</strain>
    </source>
</reference>
<feature type="region of interest" description="Disordered" evidence="5">
    <location>
        <begin position="362"/>
        <end position="381"/>
    </location>
</feature>
<name>J3PC45_GAET3</name>
<evidence type="ECO:0000256" key="2">
    <source>
        <dbReference type="ARBA" id="ARBA00007806"/>
    </source>
</evidence>
<keyword evidence="4 8" id="KW-0378">Hydrolase</keyword>
<reference evidence="9" key="5">
    <citation type="submission" date="2018-04" db="UniProtKB">
        <authorList>
            <consortium name="EnsemblFungi"/>
        </authorList>
    </citation>
    <scope>IDENTIFICATION</scope>
    <source>
        <strain evidence="9">R3-111a-1</strain>
    </source>
</reference>
<dbReference type="InterPro" id="IPR000322">
    <property type="entry name" value="Glyco_hydro_31_TIM"/>
</dbReference>
<reference evidence="8" key="3">
    <citation type="submission" date="2010-09" db="EMBL/GenBank/DDBJ databases">
        <title>Annotation of Gaeumannomyces graminis var. tritici R3-111a-1.</title>
        <authorList>
            <consortium name="The Broad Institute Genome Sequencing Platform"/>
            <person name="Ma L.-J."/>
            <person name="Dead R."/>
            <person name="Young S.K."/>
            <person name="Zeng Q."/>
            <person name="Gargeya S."/>
            <person name="Fitzgerald M."/>
            <person name="Haas B."/>
            <person name="Abouelleil A."/>
            <person name="Alvarado L."/>
            <person name="Arachchi H.M."/>
            <person name="Berlin A."/>
            <person name="Brown A."/>
            <person name="Chapman S.B."/>
            <person name="Chen Z."/>
            <person name="Dunbar C."/>
            <person name="Freedman E."/>
            <person name="Gearin G."/>
            <person name="Gellesch M."/>
            <person name="Goldberg J."/>
            <person name="Griggs A."/>
            <person name="Gujja S."/>
            <person name="Heiman D."/>
            <person name="Howarth C."/>
            <person name="Larson L."/>
            <person name="Lui A."/>
            <person name="MacDonald P.J.P."/>
            <person name="Mehta T."/>
            <person name="Montmayeur A."/>
            <person name="Murphy C."/>
            <person name="Neiman D."/>
            <person name="Pearson M."/>
            <person name="Priest M."/>
            <person name="Roberts A."/>
            <person name="Saif S."/>
            <person name="Shea T."/>
            <person name="Shenoy N."/>
            <person name="Sisk P."/>
            <person name="Stolte C."/>
            <person name="Sykes S."/>
            <person name="Yandava C."/>
            <person name="Wortman J."/>
            <person name="Nusbaum C."/>
            <person name="Birren B."/>
        </authorList>
    </citation>
    <scope>NUCLEOTIDE SEQUENCE</scope>
    <source>
        <strain evidence="8">R3-111a-1</strain>
    </source>
</reference>
<dbReference type="InterPro" id="IPR017853">
    <property type="entry name" value="GH"/>
</dbReference>
<dbReference type="InterPro" id="IPR013780">
    <property type="entry name" value="Glyco_hydro_b"/>
</dbReference>
<feature type="domain" description="Glycosyl hydrolase family 31 C-terminal" evidence="7">
    <location>
        <begin position="511"/>
        <end position="602"/>
    </location>
</feature>
<dbReference type="Gene3D" id="2.60.40.1180">
    <property type="entry name" value="Golgi alpha-mannosidase II"/>
    <property type="match status" value="1"/>
</dbReference>
<evidence type="ECO:0000313" key="10">
    <source>
        <dbReference type="Proteomes" id="UP000006039"/>
    </source>
</evidence>
<organism evidence="8">
    <name type="scientific">Gaeumannomyces tritici (strain R3-111a-1)</name>
    <name type="common">Wheat and barley take-all root rot fungus</name>
    <name type="synonym">Gaeumannomyces graminis var. tritici</name>
    <dbReference type="NCBI Taxonomy" id="644352"/>
    <lineage>
        <taxon>Eukaryota</taxon>
        <taxon>Fungi</taxon>
        <taxon>Dikarya</taxon>
        <taxon>Ascomycota</taxon>
        <taxon>Pezizomycotina</taxon>
        <taxon>Sordariomycetes</taxon>
        <taxon>Sordariomycetidae</taxon>
        <taxon>Magnaporthales</taxon>
        <taxon>Magnaporthaceae</taxon>
        <taxon>Gaeumannomyces</taxon>
    </lineage>
</organism>
<accession>J3PC45</accession>
<dbReference type="GeneID" id="20351526"/>
<reference evidence="8" key="2">
    <citation type="submission" date="2010-07" db="EMBL/GenBank/DDBJ databases">
        <authorList>
            <consortium name="The Broad Institute Genome Sequencing Platform"/>
            <consortium name="Broad Institute Genome Sequencing Center for Infectious Disease"/>
            <person name="Ma L.-J."/>
            <person name="Dead R."/>
            <person name="Young S."/>
            <person name="Zeng Q."/>
            <person name="Koehrsen M."/>
            <person name="Alvarado L."/>
            <person name="Berlin A."/>
            <person name="Chapman S.B."/>
            <person name="Chen Z."/>
            <person name="Freedman E."/>
            <person name="Gellesch M."/>
            <person name="Goldberg J."/>
            <person name="Griggs A."/>
            <person name="Gujja S."/>
            <person name="Heilman E.R."/>
            <person name="Heiman D."/>
            <person name="Hepburn T."/>
            <person name="Howarth C."/>
            <person name="Jen D."/>
            <person name="Larson L."/>
            <person name="Mehta T."/>
            <person name="Neiman D."/>
            <person name="Pearson M."/>
            <person name="Roberts A."/>
            <person name="Saif S."/>
            <person name="Shea T."/>
            <person name="Shenoy N."/>
            <person name="Sisk P."/>
            <person name="Stolte C."/>
            <person name="Sykes S."/>
            <person name="Walk T."/>
            <person name="White J."/>
            <person name="Yandava C."/>
            <person name="Haas B."/>
            <person name="Nusbaum C."/>
            <person name="Birren B."/>
        </authorList>
    </citation>
    <scope>NUCLEOTIDE SEQUENCE</scope>
    <source>
        <strain evidence="8">R3-111a-1</strain>
    </source>
</reference>
<dbReference type="SUPFAM" id="SSF51445">
    <property type="entry name" value="(Trans)glycosidases"/>
    <property type="match status" value="1"/>
</dbReference>
<gene>
    <name evidence="9" type="primary">20351526</name>
    <name evidence="8" type="ORF">GGTG_11068</name>
</gene>
<dbReference type="PANTHER" id="PTHR22762">
    <property type="entry name" value="ALPHA-GLUCOSIDASE"/>
    <property type="match status" value="1"/>
</dbReference>
<dbReference type="CDD" id="cd06595">
    <property type="entry name" value="GH31_u1"/>
    <property type="match status" value="1"/>
</dbReference>
<dbReference type="GO" id="GO:0005975">
    <property type="term" value="P:carbohydrate metabolic process"/>
    <property type="evidence" value="ECO:0007669"/>
    <property type="project" value="InterPro"/>
</dbReference>
<dbReference type="AlphaFoldDB" id="J3PC45"/>
<sequence>MGTWHLSESCAASPASLTELKRRDYEVVGDRYRFQVLADGLVRYEWAPDGRFEDRPSAFAARRDRAGCSDFSVETTEDGWLEITTSRLRLTYECGCEFSAHGLFALVFGHTRSLWRYGEADDDYANLGGTARTLDGVDGRAGWGTGVASRRGYASVDGYLFAYGHDYPAAVAALYLVSGAPPVLPRWALGNWWSRYHAYSAASYSALMGEFEAHGVPLSVAVLDMDWHLTAESDRRVAEAGQTGWTGYTWDRGLFPDPPGFLAGLRARGLRVTLNEHPADGVHSYEERYAEFARAVGRDPASGEPVAFDITSRRYARAYFDVLLRPLGCDFWWVDWQQGRHSRLRGVDPLWVLNHLHTADSARRQKRKQKQKQQRPLILSRYAGPGSHRHPVGFSGDAVASWASLRFQPAFTATAANVGYGWWSHDVGGHMGGGRDDERTARWVQLGCFSPVLRLHSTRSGWVAKEPWRLRGVDGGGGSGGAREAATVFLRLRHRLLPFLHSMNVRASREGVPLVRPLYWEHAERDEAYAYENSYLFGDGLVVMPIAEPADAELGLARTKGWLPPGTWVDFFQGTLYGGDREVWVSRPLALYPVFARAGAIVPMDGAAVPRNGAANPVALEVVIFVGADGAFDLHEEPEEEESEHLVVRGGGGLDSDDDDDEPSPLAQIPEPRLDLITTSIRFSQAEGRVDIQQPPRSPLAPGRRTRTWKLVFPGWRAAGACVVYLQNDRAAAAALRFDMVKDRRGGGLVIHEVPLGAHLVVELDGGREPRFTRASPRDEIRSVLDAAQIEYALKEAVWAALGGDDGDELSRVEMVARLGAVDMSERLRVAVMELLVADEGAGPV</sequence>
<dbReference type="Pfam" id="PF01055">
    <property type="entry name" value="Glyco_hydro_31_2nd"/>
    <property type="match status" value="1"/>
</dbReference>
<dbReference type="Pfam" id="PF21365">
    <property type="entry name" value="Glyco_hydro_31_3rd"/>
    <property type="match status" value="1"/>
</dbReference>
<protein>
    <recommendedName>
        <fullName evidence="3">alpha-glucosidase</fullName>
        <ecNumber evidence="3">3.2.1.20</ecNumber>
    </recommendedName>
</protein>
<dbReference type="Gene3D" id="3.20.20.80">
    <property type="entry name" value="Glycosidases"/>
    <property type="match status" value="1"/>
</dbReference>
<dbReference type="GO" id="GO:0004558">
    <property type="term" value="F:alpha-1,4-glucosidase activity"/>
    <property type="evidence" value="ECO:0007669"/>
    <property type="project" value="UniProtKB-EC"/>
</dbReference>
<dbReference type="EC" id="3.2.1.20" evidence="3"/>
<dbReference type="InterPro" id="IPR048395">
    <property type="entry name" value="Glyco_hydro_31_C"/>
</dbReference>
<feature type="region of interest" description="Disordered" evidence="5">
    <location>
        <begin position="636"/>
        <end position="671"/>
    </location>
</feature>
<dbReference type="Proteomes" id="UP000006039">
    <property type="component" value="Unassembled WGS sequence"/>
</dbReference>
<dbReference type="VEuPathDB" id="FungiDB:GGTG_11068"/>
<dbReference type="RefSeq" id="XP_009227212.1">
    <property type="nucleotide sequence ID" value="XM_009228948.1"/>
</dbReference>
<dbReference type="HOGENOM" id="CLU_005043_1_0_1"/>
<comment type="similarity">
    <text evidence="2 4">Belongs to the glycosyl hydrolase 31 family.</text>
</comment>
<dbReference type="PANTHER" id="PTHR22762:SF89">
    <property type="entry name" value="ALPHA-XYLOSIDASE"/>
    <property type="match status" value="1"/>
</dbReference>
<feature type="compositionally biased region" description="Basic residues" evidence="5">
    <location>
        <begin position="364"/>
        <end position="373"/>
    </location>
</feature>